<name>A0AAW1D2T3_9HEMI</name>
<comment type="caution">
    <text evidence="4">The sequence shown here is derived from an EMBL/GenBank/DDBJ whole genome shotgun (WGS) entry which is preliminary data.</text>
</comment>
<organism evidence="4 5">
    <name type="scientific">Rhynocoris fuscipes</name>
    <dbReference type="NCBI Taxonomy" id="488301"/>
    <lineage>
        <taxon>Eukaryota</taxon>
        <taxon>Metazoa</taxon>
        <taxon>Ecdysozoa</taxon>
        <taxon>Arthropoda</taxon>
        <taxon>Hexapoda</taxon>
        <taxon>Insecta</taxon>
        <taxon>Pterygota</taxon>
        <taxon>Neoptera</taxon>
        <taxon>Paraneoptera</taxon>
        <taxon>Hemiptera</taxon>
        <taxon>Heteroptera</taxon>
        <taxon>Panheteroptera</taxon>
        <taxon>Cimicomorpha</taxon>
        <taxon>Reduviidae</taxon>
        <taxon>Harpactorinae</taxon>
        <taxon>Harpactorini</taxon>
        <taxon>Rhynocoris</taxon>
    </lineage>
</organism>
<dbReference type="InterPro" id="IPR028364">
    <property type="entry name" value="Ribosomal_uL1/biogenesis"/>
</dbReference>
<dbReference type="GO" id="GO:1990904">
    <property type="term" value="C:ribonucleoprotein complex"/>
    <property type="evidence" value="ECO:0007669"/>
    <property type="project" value="UniProtKB-KW"/>
</dbReference>
<dbReference type="InterPro" id="IPR023674">
    <property type="entry name" value="Ribosomal_uL1-like"/>
</dbReference>
<dbReference type="Pfam" id="PF00687">
    <property type="entry name" value="Ribosomal_L1"/>
    <property type="match status" value="1"/>
</dbReference>
<dbReference type="InterPro" id="IPR016095">
    <property type="entry name" value="Ribosomal_uL1_3-a/b-sand"/>
</dbReference>
<proteinExistence type="inferred from homology"/>
<keyword evidence="2" id="KW-0689">Ribosomal protein</keyword>
<sequence>MFLLKKGICSLPAFNLINKTDSLLPSCIFNQVRTYAARKGTREKARKKKVKVEVKKVEFIPQKLREKTKPKSTGPRRIKDDFKPLPSDNVWVGHYYRWPIYNFEDAVECHRETHHPDIYNLPNAPLHAYIELDMTGVKKNKYVDPFTRLAKIPHGFNTNEDRSILVFCKTPEIREEAEVAGATLVGDVDVVKKVERGEVMLPDFQYILAHPNILPELVSLKGVLKKKFPSLKQGTLGANIGEMVKGFKTGVQYIALRDEIELDYGWVDSPIGTLSMDKAELEANFKCLLEDILNMRPKREGPFITRAMLKCPPSVEKLKVNLESMLHDEFEKDGYESD</sequence>
<reference evidence="4 5" key="1">
    <citation type="submission" date="2022-12" db="EMBL/GenBank/DDBJ databases">
        <title>Chromosome-level genome assembly of true bugs.</title>
        <authorList>
            <person name="Ma L."/>
            <person name="Li H."/>
        </authorList>
    </citation>
    <scope>NUCLEOTIDE SEQUENCE [LARGE SCALE GENOMIC DNA]</scope>
    <source>
        <strain evidence="4">Lab_2022b</strain>
    </source>
</reference>
<dbReference type="PANTHER" id="PTHR36427:SF3">
    <property type="entry name" value="LARGE RIBOSOMAL SUBUNIT PROTEIN UL1M"/>
    <property type="match status" value="1"/>
</dbReference>
<dbReference type="Proteomes" id="UP001461498">
    <property type="component" value="Unassembled WGS sequence"/>
</dbReference>
<evidence type="ECO:0000256" key="2">
    <source>
        <dbReference type="ARBA" id="ARBA00022980"/>
    </source>
</evidence>
<dbReference type="AlphaFoldDB" id="A0AAW1D2T3"/>
<dbReference type="Gene3D" id="3.30.190.20">
    <property type="match status" value="1"/>
</dbReference>
<dbReference type="SUPFAM" id="SSF56808">
    <property type="entry name" value="Ribosomal protein L1"/>
    <property type="match status" value="1"/>
</dbReference>
<keyword evidence="5" id="KW-1185">Reference proteome</keyword>
<evidence type="ECO:0000313" key="5">
    <source>
        <dbReference type="Proteomes" id="UP001461498"/>
    </source>
</evidence>
<evidence type="ECO:0000256" key="1">
    <source>
        <dbReference type="ARBA" id="ARBA00010531"/>
    </source>
</evidence>
<evidence type="ECO:0000313" key="4">
    <source>
        <dbReference type="EMBL" id="KAK9505326.1"/>
    </source>
</evidence>
<protein>
    <recommendedName>
        <fullName evidence="6">39S ribosomal protein L1, mitochondrial</fullName>
    </recommendedName>
</protein>
<accession>A0AAW1D2T3</accession>
<evidence type="ECO:0000256" key="3">
    <source>
        <dbReference type="ARBA" id="ARBA00023274"/>
    </source>
</evidence>
<dbReference type="EMBL" id="JAPXFL010000006">
    <property type="protein sequence ID" value="KAK9505326.1"/>
    <property type="molecule type" value="Genomic_DNA"/>
</dbReference>
<comment type="similarity">
    <text evidence="1">Belongs to the universal ribosomal protein uL1 family.</text>
</comment>
<dbReference type="Gene3D" id="3.40.50.790">
    <property type="match status" value="1"/>
</dbReference>
<dbReference type="GO" id="GO:0005840">
    <property type="term" value="C:ribosome"/>
    <property type="evidence" value="ECO:0007669"/>
    <property type="project" value="UniProtKB-KW"/>
</dbReference>
<evidence type="ECO:0008006" key="6">
    <source>
        <dbReference type="Google" id="ProtNLM"/>
    </source>
</evidence>
<dbReference type="PANTHER" id="PTHR36427">
    <property type="entry name" value="54S RIBOSOMAL PROTEIN L1, MITOCHONDRIAL"/>
    <property type="match status" value="1"/>
</dbReference>
<gene>
    <name evidence="4" type="ORF">O3M35_009409</name>
</gene>
<keyword evidence="3" id="KW-0687">Ribonucleoprotein</keyword>